<dbReference type="RefSeq" id="WP_152891460.1">
    <property type="nucleotide sequence ID" value="NZ_WHJC01000298.1"/>
</dbReference>
<dbReference type="OrthoDB" id="1916594at2"/>
<dbReference type="Pfam" id="PF07892">
    <property type="entry name" value="DUF1667"/>
    <property type="match status" value="1"/>
</dbReference>
<dbReference type="SUPFAM" id="SSF160148">
    <property type="entry name" value="CPE0013-like"/>
    <property type="match status" value="1"/>
</dbReference>
<reference evidence="1 2" key="1">
    <citation type="submission" date="2019-10" db="EMBL/GenBank/DDBJ databases">
        <title>The Genome Sequence of Clostridium tarantellae Isolated from Fish Brain.</title>
        <authorList>
            <person name="Bano L."/>
            <person name="Kiel M."/>
            <person name="Sales G."/>
            <person name="Doxey A.C."/>
            <person name="Mansfield M.J."/>
            <person name="Schiavone M."/>
            <person name="Rossetto O."/>
            <person name="Pirazzini M."/>
            <person name="Dobrindt U."/>
            <person name="Montecucco C."/>
        </authorList>
    </citation>
    <scope>NUCLEOTIDE SEQUENCE [LARGE SCALE GENOMIC DNA]</scope>
    <source>
        <strain evidence="1 2">DSM 3997</strain>
    </source>
</reference>
<dbReference type="Proteomes" id="UP000430345">
    <property type="component" value="Unassembled WGS sequence"/>
</dbReference>
<dbReference type="AlphaFoldDB" id="A0A6I1MX52"/>
<name>A0A6I1MX52_9CLOT</name>
<organism evidence="1 2">
    <name type="scientific">Clostridium tarantellae</name>
    <dbReference type="NCBI Taxonomy" id="39493"/>
    <lineage>
        <taxon>Bacteria</taxon>
        <taxon>Bacillati</taxon>
        <taxon>Bacillota</taxon>
        <taxon>Clostridia</taxon>
        <taxon>Eubacteriales</taxon>
        <taxon>Clostridiaceae</taxon>
        <taxon>Clostridium</taxon>
    </lineage>
</organism>
<dbReference type="InterPro" id="IPR036593">
    <property type="entry name" value="CPE0013-like_sf"/>
</dbReference>
<protein>
    <submittedName>
        <fullName evidence="1">DUF1667 domain-containing protein</fullName>
    </submittedName>
</protein>
<dbReference type="Gene3D" id="3.10.530.10">
    <property type="entry name" value="CPE0013-like"/>
    <property type="match status" value="1"/>
</dbReference>
<dbReference type="EMBL" id="WHJC01000298">
    <property type="protein sequence ID" value="MPQ44739.1"/>
    <property type="molecule type" value="Genomic_DNA"/>
</dbReference>
<dbReference type="InterPro" id="IPR012460">
    <property type="entry name" value="DUF1667"/>
</dbReference>
<dbReference type="PANTHER" id="PTHR39450">
    <property type="entry name" value="MOLYBDOPTERIN OXIDOREDUCTASE, 4FE-4S CLUSTER-BINDING SUBUNIT"/>
    <property type="match status" value="1"/>
</dbReference>
<sequence length="77" mass="8741">MEKEVFTSVVRIRGSKKYNVVPVKSNKPVEIDKWIEFSKILSRLYVGVPTKIGNIVCKNIMNTGIDIICTKNISKDN</sequence>
<proteinExistence type="predicted"/>
<dbReference type="PANTHER" id="PTHR39450:SF1">
    <property type="entry name" value="DUF1667 DOMAIN-CONTAINING PROTEIN"/>
    <property type="match status" value="1"/>
</dbReference>
<comment type="caution">
    <text evidence="1">The sequence shown here is derived from an EMBL/GenBank/DDBJ whole genome shotgun (WGS) entry which is preliminary data.</text>
</comment>
<accession>A0A6I1MX52</accession>
<evidence type="ECO:0000313" key="1">
    <source>
        <dbReference type="EMBL" id="MPQ44739.1"/>
    </source>
</evidence>
<gene>
    <name evidence="1" type="ORF">GBZ86_13430</name>
</gene>
<evidence type="ECO:0000313" key="2">
    <source>
        <dbReference type="Proteomes" id="UP000430345"/>
    </source>
</evidence>
<keyword evidence="2" id="KW-1185">Reference proteome</keyword>